<evidence type="ECO:0000313" key="2">
    <source>
        <dbReference type="EMBL" id="GEM10128.1"/>
    </source>
</evidence>
<dbReference type="Pfam" id="PF11578">
    <property type="entry name" value="DUF3237"/>
    <property type="match status" value="2"/>
</dbReference>
<comment type="caution">
    <text evidence="2">The sequence shown here is derived from an EMBL/GenBank/DDBJ whole genome shotgun (WGS) entry which is preliminary data.</text>
</comment>
<dbReference type="Proteomes" id="UP000321518">
    <property type="component" value="Unassembled WGS sequence"/>
</dbReference>
<keyword evidence="1" id="KW-0732">Signal</keyword>
<protein>
    <submittedName>
        <fullName evidence="2">Outer membrane protein, beta-barrel domain containing protein</fullName>
    </submittedName>
</protein>
<evidence type="ECO:0000313" key="3">
    <source>
        <dbReference type="Proteomes" id="UP000321518"/>
    </source>
</evidence>
<organism evidence="2 3">
    <name type="scientific">Rhodotorula toruloides</name>
    <name type="common">Yeast</name>
    <name type="synonym">Rhodosporidium toruloides</name>
    <dbReference type="NCBI Taxonomy" id="5286"/>
    <lineage>
        <taxon>Eukaryota</taxon>
        <taxon>Fungi</taxon>
        <taxon>Dikarya</taxon>
        <taxon>Basidiomycota</taxon>
        <taxon>Pucciniomycotina</taxon>
        <taxon>Microbotryomycetes</taxon>
        <taxon>Sporidiobolales</taxon>
        <taxon>Sporidiobolaceae</taxon>
        <taxon>Rhodotorula</taxon>
    </lineage>
</organism>
<gene>
    <name evidence="2" type="ORF">Rt10032_c10g4145</name>
</gene>
<proteinExistence type="predicted"/>
<sequence>MLFPSLAAAALVALASFASASPVNSARNVARAQRNNAANLTSQLQPIIAPPTPPEFKWLYTAIVKCPPNVLRDVVGPYGQRKAIPIVGGYLEGPGINGTFRDLGLGRGRPTFSIFSADTRYNAVLSDGSDLYFNTYGPVSQDGSLHLHIKIETSSASYYHLNHVVAVGVLHNLGHDDLNVSTLRIDAFDASRFLLLTFFALTFSINKTILPHSADWVLVDPISGVGSADARWVISTPGPPSSSAPSAQISILTPFPPPIASHYIFVYTEGPSLPSTANTKAHLRVRFETGSLHWKWLNWVCAVGVLEITNPNNLTVRQNVKIDLEGEFGPTTVQQTK</sequence>
<feature type="signal peptide" evidence="1">
    <location>
        <begin position="1"/>
        <end position="20"/>
    </location>
</feature>
<dbReference type="Gene3D" id="2.40.160.20">
    <property type="match status" value="2"/>
</dbReference>
<evidence type="ECO:0000256" key="1">
    <source>
        <dbReference type="SAM" id="SignalP"/>
    </source>
</evidence>
<reference evidence="2 3" key="1">
    <citation type="submission" date="2019-07" db="EMBL/GenBank/DDBJ databases">
        <title>Rhodotorula toruloides NBRC10032 genome sequencing.</title>
        <authorList>
            <person name="Shida Y."/>
            <person name="Takaku H."/>
            <person name="Ogasawara W."/>
            <person name="Mori K."/>
        </authorList>
    </citation>
    <scope>NUCLEOTIDE SEQUENCE [LARGE SCALE GENOMIC DNA]</scope>
    <source>
        <strain evidence="2 3">NBRC10032</strain>
    </source>
</reference>
<name>A0A511KID6_RHOTO</name>
<dbReference type="AlphaFoldDB" id="A0A511KID6"/>
<dbReference type="EMBL" id="BJWK01000010">
    <property type="protein sequence ID" value="GEM10128.1"/>
    <property type="molecule type" value="Genomic_DNA"/>
</dbReference>
<dbReference type="OrthoDB" id="2521467at2759"/>
<accession>A0A511KID6</accession>
<feature type="chain" id="PRO_5021887705" evidence="1">
    <location>
        <begin position="21"/>
        <end position="337"/>
    </location>
</feature>